<organism evidence="4 5">
    <name type="scientific">Chondromyces apiculatus DSM 436</name>
    <dbReference type="NCBI Taxonomy" id="1192034"/>
    <lineage>
        <taxon>Bacteria</taxon>
        <taxon>Pseudomonadati</taxon>
        <taxon>Myxococcota</taxon>
        <taxon>Polyangia</taxon>
        <taxon>Polyangiales</taxon>
        <taxon>Polyangiaceae</taxon>
        <taxon>Chondromyces</taxon>
    </lineage>
</organism>
<dbReference type="Pfam" id="PF21731">
    <property type="entry name" value="TARSH_C"/>
    <property type="match status" value="2"/>
</dbReference>
<proteinExistence type="predicted"/>
<dbReference type="Proteomes" id="UP000019678">
    <property type="component" value="Unassembled WGS sequence"/>
</dbReference>
<feature type="domain" description="Target of Nesh-SH3/FNDC1 C-terminal" evidence="3">
    <location>
        <begin position="203"/>
        <end position="343"/>
    </location>
</feature>
<sequence>MLSLAACALLAACGPIVSGGGGGEETGDDDTPVEPGDPGQPLPEGWSYGCFETFDEPSCDGAKYVSFNETYQKYVGVILCAADRYKLYLGESEEGVFYQIGDYAGHGQDHCELVNPAFSIPNEDDITSGGCQDCATSADASWYANPVGTQGYSRGVFGEGFTFEPVWPEYNLYTVDWLSCGVSFPVGGGTCGGTSPDPGGFGWSPGNFQVGGVATPCGGDRYVRFDEEYGLYVGAILCSPTRYKLLLGETEDGVFHEIGDYAGHGQDHCELVNAGFTIPDEDDITSGGCTDCATSAEESWYENPVGSQGWSRANYGQGFSFEPVWPEYNLYTVGWYECGATIP</sequence>
<comment type="caution">
    <text evidence="4">The sequence shown here is derived from an EMBL/GenBank/DDBJ whole genome shotgun (WGS) entry which is preliminary data.</text>
</comment>
<feature type="domain" description="Target of Nesh-SH3/FNDC1 C-terminal" evidence="3">
    <location>
        <begin position="56"/>
        <end position="185"/>
    </location>
</feature>
<feature type="region of interest" description="Disordered" evidence="1">
    <location>
        <begin position="20"/>
        <end position="42"/>
    </location>
</feature>
<reference evidence="4 5" key="1">
    <citation type="submission" date="2013-05" db="EMBL/GenBank/DDBJ databases">
        <title>Genome assembly of Chondromyces apiculatus DSM 436.</title>
        <authorList>
            <person name="Sharma G."/>
            <person name="Khatri I."/>
            <person name="Kaur C."/>
            <person name="Mayilraj S."/>
            <person name="Subramanian S."/>
        </authorList>
    </citation>
    <scope>NUCLEOTIDE SEQUENCE [LARGE SCALE GENOMIC DNA]</scope>
    <source>
        <strain evidence="4 5">DSM 436</strain>
    </source>
</reference>
<accession>A0A017TI10</accession>
<dbReference type="PANTHER" id="PTHR23197:SF11">
    <property type="entry name" value="RE03558P"/>
    <property type="match status" value="1"/>
</dbReference>
<feature type="chain" id="PRO_5001496645" description="Target of Nesh-SH3/FNDC1 C-terminal domain-containing protein" evidence="2">
    <location>
        <begin position="20"/>
        <end position="343"/>
    </location>
</feature>
<dbReference type="STRING" id="1192034.CAP_2750"/>
<evidence type="ECO:0000313" key="5">
    <source>
        <dbReference type="Proteomes" id="UP000019678"/>
    </source>
</evidence>
<dbReference type="PANTHER" id="PTHR23197">
    <property type="entry name" value="TARSH-RELATED FIBRONECTIN DOMAIN-CONTAINING"/>
    <property type="match status" value="1"/>
</dbReference>
<dbReference type="EMBL" id="ASRX01000002">
    <property type="protein sequence ID" value="EYF08889.1"/>
    <property type="molecule type" value="Genomic_DNA"/>
</dbReference>
<gene>
    <name evidence="4" type="ORF">CAP_2750</name>
</gene>
<keyword evidence="5" id="KW-1185">Reference proteome</keyword>
<evidence type="ECO:0000256" key="1">
    <source>
        <dbReference type="SAM" id="MobiDB-lite"/>
    </source>
</evidence>
<evidence type="ECO:0000256" key="2">
    <source>
        <dbReference type="SAM" id="SignalP"/>
    </source>
</evidence>
<protein>
    <recommendedName>
        <fullName evidence="3">Target of Nesh-SH3/FNDC1 C-terminal domain-containing protein</fullName>
    </recommendedName>
</protein>
<evidence type="ECO:0000313" key="4">
    <source>
        <dbReference type="EMBL" id="EYF08889.1"/>
    </source>
</evidence>
<keyword evidence="2" id="KW-0732">Signal</keyword>
<dbReference type="AlphaFoldDB" id="A0A017TI10"/>
<dbReference type="InterPro" id="IPR049109">
    <property type="entry name" value="TARSH/FNDC1_C"/>
</dbReference>
<evidence type="ECO:0000259" key="3">
    <source>
        <dbReference type="Pfam" id="PF21731"/>
    </source>
</evidence>
<feature type="signal peptide" evidence="2">
    <location>
        <begin position="1"/>
        <end position="19"/>
    </location>
</feature>
<name>A0A017TI10_9BACT</name>